<evidence type="ECO:0000313" key="2">
    <source>
        <dbReference type="EMBL" id="MDA3731343.1"/>
    </source>
</evidence>
<dbReference type="AlphaFoldDB" id="A0AA42J0M9"/>
<evidence type="ECO:0000313" key="3">
    <source>
        <dbReference type="Proteomes" id="UP001169242"/>
    </source>
</evidence>
<comment type="caution">
    <text evidence="2">The sequence shown here is derived from an EMBL/GenBank/DDBJ whole genome shotgun (WGS) entry which is preliminary data.</text>
</comment>
<gene>
    <name evidence="2" type="ORF">PBV87_07605</name>
</gene>
<dbReference type="GO" id="GO:0003677">
    <property type="term" value="F:DNA binding"/>
    <property type="evidence" value="ECO:0007669"/>
    <property type="project" value="UniProtKB-KW"/>
</dbReference>
<dbReference type="EMBL" id="JAQIFT010000033">
    <property type="protein sequence ID" value="MDA3731343.1"/>
    <property type="molecule type" value="Genomic_DNA"/>
</dbReference>
<reference evidence="2" key="1">
    <citation type="journal article" date="2023" name="Int. J. Syst. Evol. Microbiol.">
        <title>&lt;i&gt;Holtiella tumoricola&lt;/i&gt; gen. nov. sp. nov., isolated from a human clinical sample.</title>
        <authorList>
            <person name="Allen-Vercoe E."/>
            <person name="Daigneault M.C."/>
            <person name="Vancuren S.J."/>
            <person name="Cochrane K."/>
            <person name="O'Neal L.L."/>
            <person name="Sankaranarayanan K."/>
            <person name="Lawson P.A."/>
        </authorList>
    </citation>
    <scope>NUCLEOTIDE SEQUENCE</scope>
    <source>
        <strain evidence="2">CC70A</strain>
    </source>
</reference>
<sequence>MQNKDKQENFKFPKRRKSKDNDYIIGYDEQEKSYFLTFPNESGIIQQIYIGQAMYEAFNEFELDDLSQINEQQRHMDASELTEEYLYKNLSQFPNVVEEEVERKIMNDFLLKAIKNLIPTQRRRLILYYFEDFTYEQIAQIEGCSARAIKYSVDCAKNNLKKSLKKFWI</sequence>
<dbReference type="Pfam" id="PF08281">
    <property type="entry name" value="Sigma70_r4_2"/>
    <property type="match status" value="1"/>
</dbReference>
<accession>A0AA42J0M9</accession>
<dbReference type="InterPro" id="IPR013324">
    <property type="entry name" value="RNA_pol_sigma_r3/r4-like"/>
</dbReference>
<keyword evidence="3" id="KW-1185">Reference proteome</keyword>
<dbReference type="SUPFAM" id="SSF88659">
    <property type="entry name" value="Sigma3 and sigma4 domains of RNA polymerase sigma factors"/>
    <property type="match status" value="1"/>
</dbReference>
<proteinExistence type="predicted"/>
<evidence type="ECO:0000259" key="1">
    <source>
        <dbReference type="Pfam" id="PF08281"/>
    </source>
</evidence>
<organism evidence="2 3">
    <name type="scientific">Holtiella tumoricola</name>
    <dbReference type="NCBI Taxonomy" id="3018743"/>
    <lineage>
        <taxon>Bacteria</taxon>
        <taxon>Bacillati</taxon>
        <taxon>Bacillota</taxon>
        <taxon>Clostridia</taxon>
        <taxon>Lachnospirales</taxon>
        <taxon>Cellulosilyticaceae</taxon>
        <taxon>Holtiella</taxon>
    </lineage>
</organism>
<dbReference type="Gene3D" id="1.10.10.10">
    <property type="entry name" value="Winged helix-like DNA-binding domain superfamily/Winged helix DNA-binding domain"/>
    <property type="match status" value="1"/>
</dbReference>
<keyword evidence="2" id="KW-0238">DNA-binding</keyword>
<dbReference type="GO" id="GO:0016987">
    <property type="term" value="F:sigma factor activity"/>
    <property type="evidence" value="ECO:0007669"/>
    <property type="project" value="InterPro"/>
</dbReference>
<dbReference type="InterPro" id="IPR013249">
    <property type="entry name" value="RNA_pol_sigma70_r4_t2"/>
</dbReference>
<name>A0AA42J0M9_9FIRM</name>
<dbReference type="InterPro" id="IPR036388">
    <property type="entry name" value="WH-like_DNA-bd_sf"/>
</dbReference>
<protein>
    <submittedName>
        <fullName evidence="2">Sigma factor-like helix-turn-helix DNA-binding protein</fullName>
    </submittedName>
</protein>
<dbReference type="Proteomes" id="UP001169242">
    <property type="component" value="Unassembled WGS sequence"/>
</dbReference>
<dbReference type="GO" id="GO:0006352">
    <property type="term" value="P:DNA-templated transcription initiation"/>
    <property type="evidence" value="ECO:0007669"/>
    <property type="project" value="InterPro"/>
</dbReference>
<dbReference type="RefSeq" id="WP_271011732.1">
    <property type="nucleotide sequence ID" value="NZ_JAQIFT010000033.1"/>
</dbReference>
<feature type="domain" description="RNA polymerase sigma factor 70 region 4 type 2" evidence="1">
    <location>
        <begin position="110"/>
        <end position="151"/>
    </location>
</feature>